<feature type="compositionally biased region" description="Polar residues" evidence="7">
    <location>
        <begin position="1125"/>
        <end position="1139"/>
    </location>
</feature>
<name>A0A0D1X6Z3_9EURO</name>
<dbReference type="SMART" id="SM00119">
    <property type="entry name" value="HECTc"/>
    <property type="match status" value="1"/>
</dbReference>
<evidence type="ECO:0000256" key="7">
    <source>
        <dbReference type="SAM" id="MobiDB-lite"/>
    </source>
</evidence>
<keyword evidence="4" id="KW-0808">Transferase</keyword>
<feature type="compositionally biased region" description="Polar residues" evidence="7">
    <location>
        <begin position="768"/>
        <end position="779"/>
    </location>
</feature>
<dbReference type="GO" id="GO:0043161">
    <property type="term" value="P:proteasome-mediated ubiquitin-dependent protein catabolic process"/>
    <property type="evidence" value="ECO:0007669"/>
    <property type="project" value="TreeGrafter"/>
</dbReference>
<dbReference type="GO" id="GO:0061630">
    <property type="term" value="F:ubiquitin protein ligase activity"/>
    <property type="evidence" value="ECO:0007669"/>
    <property type="project" value="UniProtKB-EC"/>
</dbReference>
<feature type="compositionally biased region" description="Basic residues" evidence="7">
    <location>
        <begin position="158"/>
        <end position="168"/>
    </location>
</feature>
<dbReference type="STRING" id="1016849.A0A0D1X6Z3"/>
<feature type="region of interest" description="Disordered" evidence="7">
    <location>
        <begin position="1341"/>
        <end position="1372"/>
    </location>
</feature>
<feature type="compositionally biased region" description="Polar residues" evidence="7">
    <location>
        <begin position="131"/>
        <end position="144"/>
    </location>
</feature>
<feature type="region of interest" description="Disordered" evidence="7">
    <location>
        <begin position="1"/>
        <end position="261"/>
    </location>
</feature>
<evidence type="ECO:0000256" key="6">
    <source>
        <dbReference type="PROSITE-ProRule" id="PRU00104"/>
    </source>
</evidence>
<dbReference type="EC" id="2.3.2.26" evidence="3"/>
<gene>
    <name evidence="9" type="ORF">PV11_05582</name>
</gene>
<evidence type="ECO:0000256" key="3">
    <source>
        <dbReference type="ARBA" id="ARBA00012485"/>
    </source>
</evidence>
<dbReference type="GO" id="GO:0000209">
    <property type="term" value="P:protein polyubiquitination"/>
    <property type="evidence" value="ECO:0007669"/>
    <property type="project" value="TreeGrafter"/>
</dbReference>
<dbReference type="PANTHER" id="PTHR45670:SF1">
    <property type="entry name" value="E3 UBIQUITIN-PROTEIN LIGASE HECTD1"/>
    <property type="match status" value="1"/>
</dbReference>
<dbReference type="InterPro" id="IPR000569">
    <property type="entry name" value="HECT_dom"/>
</dbReference>
<feature type="compositionally biased region" description="Low complexity" evidence="7">
    <location>
        <begin position="1262"/>
        <end position="1275"/>
    </location>
</feature>
<dbReference type="Gene3D" id="3.90.1750.10">
    <property type="entry name" value="Hect, E3 ligase catalytic domains"/>
    <property type="match status" value="1"/>
</dbReference>
<sequence length="1903" mass="209927">MANLPARSSDFHLTSGRSAGPIAHDHQLATSHSPSPRRHRVTRSAARLAAESAAPTTPTPDTTQPPQPPVTSTRKRKAPSRRASDPTDQSDEPSPASTRRGSKRQKLAETTPTQASPPQPVPRTTRRKGVTNDSEMSNNASSSKYTDEATKQTSSKSSSRRPSSRGNKKTQPDISPPSEALPNRRQRKRLTKKGQDVNMKEDEEDNEKSSSREKEQTPPPHRSNSDSNDDDAHSAMDEDDGGLDPFSAALFGSSRGAPSGLSSTLRALSGMMSGMSSRLRDILNNLRQVDNPTMQMVALEELSNLLLVSNEDNLSGQFSPDPYVKELVTLMQPNPITGEENPEVMLLACRCLANLMEALRGSVANVVYGGAVPVLCQKLLDIQYIDVAEQALSTLSKVSVDFPGSIVREGGLTACLQFLDFFATGTQRTAVTTAANLCRNIPDDSFPVVRDVMPILLNVLSSHDQKVVEQGCLCVTRVIDSFKHSPEKLEQLVDPPLLRAVLGLLLPGTTNLIGANIHTEFLRVLAIVARASPQLSTELLRMNVVDTLYQILTGVSPPSDTTDAALKIDSVVIMQSLIHRPREQVFETLNVICELLPPPQVTGDTAFDVHDDMEDDYLEDGQSSRPSRAEKRRKLLEDCKEQTRRFAMILLPTLTDAYSSTVNLSVRQKVLTAQLKILSNLETSVIEEALRPVPYASFLASILSQEDHPSLVMFALQASVLLFERLEGIYQYQFHREGVIGEIKKLANRPVARDARTTLRPGDDQTAAAGTSTDANGTSHKSDELKGTLADQPDEYPVNDDYGEGDEDDEDDDGEDDPEDEDNDEEREDEENAVRHRDDMDDSQSSDSSDEEQLPLALTSSGLSDLVVKRAKKFLEQYDTTKGRELKEKALNIRNDLQKLAGDIQEYYRQSPPIESGNDLFVRLANYFHGDALESITSSELLDSGIIRVLVQVLSEDPLVAQNHSRAHFVSAFMDSINGAQIKTTAASSSTAFSVLIQKLQDLLSRAEHFEVLTVNNNASESSRSSSTSMLSRQLRLRLSADGDSEIPPSYREMIVSIHAIATFKALDDYLRPRFSQTDRPSAQRRRDMLQQLANARLAHLSGAAESGLLSPFGHDLRSPATPGNAESQPASRISSQTKQKVEEAQTPPEKKPEKTERKRLTRRGQASTSSQQSAHPPEPSTEDEGNKLECADEKVLDDEEGHGDEDDGALEAFVDDLDGDVSGDDMPELGAVNMEVGSSGKVTARQEDGTRVLTPQPGTPVPGTTRPPSSGQSPAPSPAITRASYASALASTPQDWHVEFSIDGKIIPNNTTIYRAVHHNRNQPRDLSSRSVWSGIHTIKFRKARGPPPNPSSLPAWGESDKQGSSDGLPASLNGHPITSSILSLLRLLHELNANLVEVKEALGKPDLQLYKEPLASFINTKLTAKMNRQLEEPLIVASNCLPEWSEDLARSFPFLFPFETRHLFLQSTSFGYSRSMTRWQNSQSENDDRRDRRRDDRQILGRPQRQKVRISRHRILESAMKVMDMYGASPSVLEVEYFEEVGTGLGPTLEFYSTVSKEFSKKKLKMWRENDSATGEQFAFGKNGLFPAPISQGNANTEAGKKLLLLFKTLGKFVARSMLDSRIIDIAFNPTFFKVGAISSMVPTIGLLRTIDQDLANSLSQLHQFVNAKTKIELDSSMTKLEKQQAIEDLTIRGAKVEDLMLDFTLPGYPDIELMENGSDISVTMGNVQHYIEQVLDASLGRGVRTQIESFQAGFSQVFSYATLKAFTPDELVMLFGRVEEDWSIETLMDSVKADHGFNMDSKSVRNLLQTMSEMSPALRRDFLMFVTGSPRLPMGGFKSLTPMFTVVCKPSEPPYTSDDYLPSVMTCVNYLKLPDYTSQAVLKEKLFVAIREGQGAFHLS</sequence>
<dbReference type="InterPro" id="IPR045322">
    <property type="entry name" value="HECTD1/TRIP12-like"/>
</dbReference>
<feature type="compositionally biased region" description="Acidic residues" evidence="7">
    <location>
        <begin position="792"/>
        <end position="831"/>
    </location>
</feature>
<feature type="domain" description="HECT" evidence="8">
    <location>
        <begin position="1548"/>
        <end position="1903"/>
    </location>
</feature>
<dbReference type="SUPFAM" id="SSF56204">
    <property type="entry name" value="Hect, E3 ligase catalytic domain"/>
    <property type="match status" value="1"/>
</dbReference>
<feature type="compositionally biased region" description="Acidic residues" evidence="7">
    <location>
        <begin position="1196"/>
        <end position="1228"/>
    </location>
</feature>
<evidence type="ECO:0000256" key="5">
    <source>
        <dbReference type="ARBA" id="ARBA00022786"/>
    </source>
</evidence>
<dbReference type="InterPro" id="IPR057948">
    <property type="entry name" value="TPR_TRIP12_N"/>
</dbReference>
<dbReference type="Pfam" id="PF00632">
    <property type="entry name" value="HECT"/>
    <property type="match status" value="1"/>
</dbReference>
<feature type="active site" description="Glycyl thioester intermediate" evidence="6">
    <location>
        <position position="1870"/>
    </location>
</feature>
<feature type="compositionally biased region" description="Low complexity" evidence="7">
    <location>
        <begin position="43"/>
        <end position="62"/>
    </location>
</feature>
<comment type="catalytic activity">
    <reaction evidence="1">
        <text>S-ubiquitinyl-[E2 ubiquitin-conjugating enzyme]-L-cysteine + [acceptor protein]-L-lysine = [E2 ubiquitin-conjugating enzyme]-L-cysteine + N(6)-ubiquitinyl-[acceptor protein]-L-lysine.</text>
        <dbReference type="EC" id="2.3.2.26"/>
    </reaction>
</comment>
<evidence type="ECO:0000256" key="2">
    <source>
        <dbReference type="ARBA" id="ARBA00006331"/>
    </source>
</evidence>
<dbReference type="InterPro" id="IPR016024">
    <property type="entry name" value="ARM-type_fold"/>
</dbReference>
<comment type="similarity">
    <text evidence="2">Belongs to the UPL family. K-HECT subfamily.</text>
</comment>
<dbReference type="PROSITE" id="PS50237">
    <property type="entry name" value="HECT"/>
    <property type="match status" value="1"/>
</dbReference>
<evidence type="ECO:0000313" key="9">
    <source>
        <dbReference type="EMBL" id="KIV83566.1"/>
    </source>
</evidence>
<evidence type="ECO:0000259" key="8">
    <source>
        <dbReference type="PROSITE" id="PS50237"/>
    </source>
</evidence>
<feature type="compositionally biased region" description="Basic and acidic residues" evidence="7">
    <location>
        <begin position="207"/>
        <end position="216"/>
    </location>
</feature>
<evidence type="ECO:0000256" key="4">
    <source>
        <dbReference type="ARBA" id="ARBA00022679"/>
    </source>
</evidence>
<dbReference type="HOGENOM" id="CLU_000366_1_1_1"/>
<accession>A0A0D1X6Z3</accession>
<feature type="compositionally biased region" description="Basic and acidic residues" evidence="7">
    <location>
        <begin position="1185"/>
        <end position="1195"/>
    </location>
</feature>
<dbReference type="InterPro" id="IPR011989">
    <property type="entry name" value="ARM-like"/>
</dbReference>
<protein>
    <recommendedName>
        <fullName evidence="3">HECT-type E3 ubiquitin transferase</fullName>
        <ecNumber evidence="3">2.3.2.26</ecNumber>
    </recommendedName>
</protein>
<dbReference type="Gene3D" id="1.25.10.10">
    <property type="entry name" value="Leucine-rich Repeat Variant"/>
    <property type="match status" value="1"/>
</dbReference>
<reference evidence="9 10" key="1">
    <citation type="submission" date="2015-01" db="EMBL/GenBank/DDBJ databases">
        <title>The Genome Sequence of Exophiala sideris CBS121828.</title>
        <authorList>
            <consortium name="The Broad Institute Genomics Platform"/>
            <person name="Cuomo C."/>
            <person name="de Hoog S."/>
            <person name="Gorbushina A."/>
            <person name="Stielow B."/>
            <person name="Teixiera M."/>
            <person name="Abouelleil A."/>
            <person name="Chapman S.B."/>
            <person name="Priest M."/>
            <person name="Young S.K."/>
            <person name="Wortman J."/>
            <person name="Nusbaum C."/>
            <person name="Birren B."/>
        </authorList>
    </citation>
    <scope>NUCLEOTIDE SEQUENCE [LARGE SCALE GENOMIC DNA]</scope>
    <source>
        <strain evidence="9 10">CBS 121828</strain>
    </source>
</reference>
<feature type="compositionally biased region" description="Basic and acidic residues" evidence="7">
    <location>
        <begin position="1140"/>
        <end position="1159"/>
    </location>
</feature>
<feature type="compositionally biased region" description="Acidic residues" evidence="7">
    <location>
        <begin position="840"/>
        <end position="853"/>
    </location>
</feature>
<dbReference type="Proteomes" id="UP000053599">
    <property type="component" value="Unassembled WGS sequence"/>
</dbReference>
<dbReference type="Pfam" id="PF25579">
    <property type="entry name" value="TPR_TRIP12_N"/>
    <property type="match status" value="1"/>
</dbReference>
<dbReference type="GO" id="GO:0016607">
    <property type="term" value="C:nuclear speck"/>
    <property type="evidence" value="ECO:0007669"/>
    <property type="project" value="TreeGrafter"/>
</dbReference>
<keyword evidence="5 6" id="KW-0833">Ubl conjugation pathway</keyword>
<dbReference type="EMBL" id="KN846952">
    <property type="protein sequence ID" value="KIV83566.1"/>
    <property type="molecule type" value="Genomic_DNA"/>
</dbReference>
<dbReference type="OrthoDB" id="423283at2759"/>
<organism evidence="9 10">
    <name type="scientific">Exophiala sideris</name>
    <dbReference type="NCBI Taxonomy" id="1016849"/>
    <lineage>
        <taxon>Eukaryota</taxon>
        <taxon>Fungi</taxon>
        <taxon>Dikarya</taxon>
        <taxon>Ascomycota</taxon>
        <taxon>Pezizomycotina</taxon>
        <taxon>Eurotiomycetes</taxon>
        <taxon>Chaetothyriomycetidae</taxon>
        <taxon>Chaetothyriales</taxon>
        <taxon>Herpotrichiellaceae</taxon>
        <taxon>Exophiala</taxon>
    </lineage>
</organism>
<dbReference type="SUPFAM" id="SSF48371">
    <property type="entry name" value="ARM repeat"/>
    <property type="match status" value="1"/>
</dbReference>
<feature type="compositionally biased region" description="Basic and acidic residues" evidence="7">
    <location>
        <begin position="1488"/>
        <end position="1501"/>
    </location>
</feature>
<dbReference type="InterPro" id="IPR035983">
    <property type="entry name" value="Hect_E3_ubiquitin_ligase"/>
</dbReference>
<dbReference type="PANTHER" id="PTHR45670">
    <property type="entry name" value="E3 UBIQUITIN-PROTEIN LIGASE TRIP12"/>
    <property type="match status" value="1"/>
</dbReference>
<feature type="compositionally biased region" description="Polar residues" evidence="7">
    <location>
        <begin position="1165"/>
        <end position="1175"/>
    </location>
</feature>
<feature type="region of interest" description="Disordered" evidence="7">
    <location>
        <begin position="754"/>
        <end position="857"/>
    </location>
</feature>
<feature type="region of interest" description="Disordered" evidence="7">
    <location>
        <begin position="1110"/>
        <end position="1281"/>
    </location>
</feature>
<dbReference type="Gene3D" id="3.30.2410.10">
    <property type="entry name" value="Hect, E3 ligase catalytic domain"/>
    <property type="match status" value="1"/>
</dbReference>
<evidence type="ECO:0000256" key="1">
    <source>
        <dbReference type="ARBA" id="ARBA00000885"/>
    </source>
</evidence>
<feature type="region of interest" description="Disordered" evidence="7">
    <location>
        <begin position="1478"/>
        <end position="1508"/>
    </location>
</feature>
<evidence type="ECO:0000313" key="10">
    <source>
        <dbReference type="Proteomes" id="UP000053599"/>
    </source>
</evidence>
<feature type="compositionally biased region" description="Basic and acidic residues" evidence="7">
    <location>
        <begin position="754"/>
        <end position="763"/>
    </location>
</feature>
<proteinExistence type="inferred from homology"/>